<comment type="caution">
    <text evidence="1">The sequence shown here is derived from an EMBL/GenBank/DDBJ whole genome shotgun (WGS) entry which is preliminary data.</text>
</comment>
<dbReference type="AlphaFoldDB" id="A0A430AZ10"/>
<dbReference type="Proteomes" id="UP000286773">
    <property type="component" value="Unassembled WGS sequence"/>
</dbReference>
<sequence length="75" mass="8809">MRGRKLKKRASRVSDEELFARLIYYGVTQLHRPEPDVWLMAIGELLDQWEIHKQFTGMAKPKREVSIDDIIPMGI</sequence>
<name>A0A430AZ10_9ENTE</name>
<organism evidence="1 2">
    <name type="scientific">Vagococcus acidifermentans</name>
    <dbReference type="NCBI Taxonomy" id="564710"/>
    <lineage>
        <taxon>Bacteria</taxon>
        <taxon>Bacillati</taxon>
        <taxon>Bacillota</taxon>
        <taxon>Bacilli</taxon>
        <taxon>Lactobacillales</taxon>
        <taxon>Enterococcaceae</taxon>
        <taxon>Vagococcus</taxon>
    </lineage>
</organism>
<proteinExistence type="predicted"/>
<dbReference type="OrthoDB" id="3267759at2"/>
<reference evidence="1 2" key="1">
    <citation type="submission" date="2017-05" db="EMBL/GenBank/DDBJ databases">
        <title>Vagococcus spp. assemblies.</title>
        <authorList>
            <person name="Gulvik C.A."/>
        </authorList>
    </citation>
    <scope>NUCLEOTIDE SEQUENCE [LARGE SCALE GENOMIC DNA]</scope>
    <source>
        <strain evidence="1 2">LMG 24798</strain>
    </source>
</reference>
<protein>
    <submittedName>
        <fullName evidence="1">Uncharacterized protein</fullName>
    </submittedName>
</protein>
<keyword evidence="2" id="KW-1185">Reference proteome</keyword>
<gene>
    <name evidence="1" type="ORF">CBF27_03600</name>
</gene>
<evidence type="ECO:0000313" key="1">
    <source>
        <dbReference type="EMBL" id="RSU13279.1"/>
    </source>
</evidence>
<dbReference type="EMBL" id="NGKC01000003">
    <property type="protein sequence ID" value="RSU13279.1"/>
    <property type="molecule type" value="Genomic_DNA"/>
</dbReference>
<evidence type="ECO:0000313" key="2">
    <source>
        <dbReference type="Proteomes" id="UP000286773"/>
    </source>
</evidence>
<accession>A0A430AZ10</accession>